<dbReference type="AlphaFoldDB" id="A0AAD2EG13"/>
<dbReference type="PANTHER" id="PTHR33697:SF1">
    <property type="entry name" value="TUDOR_PWWP_MBT SUPERFAMILY PROTEIN"/>
    <property type="match status" value="1"/>
</dbReference>
<reference evidence="2" key="1">
    <citation type="submission" date="2023-05" db="EMBL/GenBank/DDBJ databases">
        <authorList>
            <person name="Huff M."/>
        </authorList>
    </citation>
    <scope>NUCLEOTIDE SEQUENCE</scope>
</reference>
<feature type="region of interest" description="Disordered" evidence="1">
    <location>
        <begin position="152"/>
        <end position="187"/>
    </location>
</feature>
<dbReference type="EMBL" id="OU503057">
    <property type="protein sequence ID" value="CAI9786701.1"/>
    <property type="molecule type" value="Genomic_DNA"/>
</dbReference>
<evidence type="ECO:0000256" key="1">
    <source>
        <dbReference type="SAM" id="MobiDB-lite"/>
    </source>
</evidence>
<protein>
    <submittedName>
        <fullName evidence="2">Uncharacterized protein</fullName>
    </submittedName>
</protein>
<keyword evidence="3" id="KW-1185">Reference proteome</keyword>
<dbReference type="InterPro" id="IPR044679">
    <property type="entry name" value="PWWP2-like"/>
</dbReference>
<evidence type="ECO:0000313" key="2">
    <source>
        <dbReference type="EMBL" id="CAI9786701.1"/>
    </source>
</evidence>
<feature type="compositionally biased region" description="Basic and acidic residues" evidence="1">
    <location>
        <begin position="175"/>
        <end position="185"/>
    </location>
</feature>
<name>A0AAD2EG13_9LAMI</name>
<proteinExistence type="predicted"/>
<dbReference type="PANTHER" id="PTHR33697">
    <property type="entry name" value="T17B22.17 PROTEIN-RELATED"/>
    <property type="match status" value="1"/>
</dbReference>
<accession>A0AAD2EG13</accession>
<sequence length="252" mass="28859">MIGKVTREYDSCIEKDKLFASTSSKKIGKYARGDDAIVHALELESACIRKDHRDWFKKPKRVKAFHWREYDSCIKKAKLSTSTSSNKMAKYACRDDAIVHALELENACIRKDHPYFLSRTHPQEITPLFMHLSLKVLAFKKITCIYFSSRTHTQGGGPWEHHDVDESLSPFDSSEESKDFDKDSSSSEYDLDSAFIVSFNELNHACPTNKQTKSLRTPNDPKDDRMVVRGMMTKGPGDGSRDIYLLQMLVHK</sequence>
<gene>
    <name evidence="2" type="ORF">FPE_LOCUS34131</name>
</gene>
<dbReference type="Proteomes" id="UP000834106">
    <property type="component" value="Chromosome 22"/>
</dbReference>
<organism evidence="2 3">
    <name type="scientific">Fraxinus pennsylvanica</name>
    <dbReference type="NCBI Taxonomy" id="56036"/>
    <lineage>
        <taxon>Eukaryota</taxon>
        <taxon>Viridiplantae</taxon>
        <taxon>Streptophyta</taxon>
        <taxon>Embryophyta</taxon>
        <taxon>Tracheophyta</taxon>
        <taxon>Spermatophyta</taxon>
        <taxon>Magnoliopsida</taxon>
        <taxon>eudicotyledons</taxon>
        <taxon>Gunneridae</taxon>
        <taxon>Pentapetalae</taxon>
        <taxon>asterids</taxon>
        <taxon>lamiids</taxon>
        <taxon>Lamiales</taxon>
        <taxon>Oleaceae</taxon>
        <taxon>Oleeae</taxon>
        <taxon>Fraxinus</taxon>
    </lineage>
</organism>
<evidence type="ECO:0000313" key="3">
    <source>
        <dbReference type="Proteomes" id="UP000834106"/>
    </source>
</evidence>